<dbReference type="Gene3D" id="3.30.160.20">
    <property type="match status" value="1"/>
</dbReference>
<dbReference type="EMBL" id="BPVZ01000265">
    <property type="protein sequence ID" value="GKV48661.1"/>
    <property type="molecule type" value="Genomic_DNA"/>
</dbReference>
<dbReference type="AlphaFoldDB" id="A0AAV5MFK4"/>
<keyword evidence="2" id="KW-1185">Reference proteome</keyword>
<name>A0AAV5MFK4_9ROSI</name>
<comment type="caution">
    <text evidence="1">The sequence shown here is derived from an EMBL/GenBank/DDBJ whole genome shotgun (WGS) entry which is preliminary data.</text>
</comment>
<proteinExistence type="predicted"/>
<evidence type="ECO:0000313" key="1">
    <source>
        <dbReference type="EMBL" id="GKV48661.1"/>
    </source>
</evidence>
<evidence type="ECO:0000313" key="2">
    <source>
        <dbReference type="Proteomes" id="UP001054252"/>
    </source>
</evidence>
<reference evidence="1 2" key="1">
    <citation type="journal article" date="2021" name="Commun. Biol.">
        <title>The genome of Shorea leprosula (Dipterocarpaceae) highlights the ecological relevance of drought in aseasonal tropical rainforests.</title>
        <authorList>
            <person name="Ng K.K.S."/>
            <person name="Kobayashi M.J."/>
            <person name="Fawcett J.A."/>
            <person name="Hatakeyama M."/>
            <person name="Paape T."/>
            <person name="Ng C.H."/>
            <person name="Ang C.C."/>
            <person name="Tnah L.H."/>
            <person name="Lee C.T."/>
            <person name="Nishiyama T."/>
            <person name="Sese J."/>
            <person name="O'Brien M.J."/>
            <person name="Copetti D."/>
            <person name="Mohd Noor M.I."/>
            <person name="Ong R.C."/>
            <person name="Putra M."/>
            <person name="Sireger I.Z."/>
            <person name="Indrioko S."/>
            <person name="Kosugi Y."/>
            <person name="Izuno A."/>
            <person name="Isagi Y."/>
            <person name="Lee S.L."/>
            <person name="Shimizu K.K."/>
        </authorList>
    </citation>
    <scope>NUCLEOTIDE SEQUENCE [LARGE SCALE GENOMIC DNA]</scope>
    <source>
        <strain evidence="1">214</strain>
    </source>
</reference>
<gene>
    <name evidence="1" type="ORF">SLEP1_g55462</name>
</gene>
<sequence length="157" mass="18399">MENPRFVERINVKELLERISIRLNLGQPQYQTNLSDDGNYASSVQLIQEEDYIAMKLIYNGYPFATIEEAEQSAAKHAILELEKSHDFAIEDVNYTKMQAFEEALQRQSCLREVEKEKEAEYKDHVSSIVEGLRKMLQRMKISYYSKKKMNVLLNNI</sequence>
<accession>A0AAV5MFK4</accession>
<dbReference type="Proteomes" id="UP001054252">
    <property type="component" value="Unassembled WGS sequence"/>
</dbReference>
<organism evidence="1 2">
    <name type="scientific">Rubroshorea leprosula</name>
    <dbReference type="NCBI Taxonomy" id="152421"/>
    <lineage>
        <taxon>Eukaryota</taxon>
        <taxon>Viridiplantae</taxon>
        <taxon>Streptophyta</taxon>
        <taxon>Embryophyta</taxon>
        <taxon>Tracheophyta</taxon>
        <taxon>Spermatophyta</taxon>
        <taxon>Magnoliopsida</taxon>
        <taxon>eudicotyledons</taxon>
        <taxon>Gunneridae</taxon>
        <taxon>Pentapetalae</taxon>
        <taxon>rosids</taxon>
        <taxon>malvids</taxon>
        <taxon>Malvales</taxon>
        <taxon>Dipterocarpaceae</taxon>
        <taxon>Rubroshorea</taxon>
    </lineage>
</organism>
<protein>
    <submittedName>
        <fullName evidence="1">Uncharacterized protein</fullName>
    </submittedName>
</protein>